<accession>A0AAN8P8B9</accession>
<dbReference type="EMBL" id="JAZGQO010000014">
    <property type="protein sequence ID" value="KAK6170083.1"/>
    <property type="molecule type" value="Genomic_DNA"/>
</dbReference>
<organism evidence="2 3">
    <name type="scientific">Patella caerulea</name>
    <name type="common">Rayed Mediterranean limpet</name>
    <dbReference type="NCBI Taxonomy" id="87958"/>
    <lineage>
        <taxon>Eukaryota</taxon>
        <taxon>Metazoa</taxon>
        <taxon>Spiralia</taxon>
        <taxon>Lophotrochozoa</taxon>
        <taxon>Mollusca</taxon>
        <taxon>Gastropoda</taxon>
        <taxon>Patellogastropoda</taxon>
        <taxon>Patelloidea</taxon>
        <taxon>Patellidae</taxon>
        <taxon>Patella</taxon>
    </lineage>
</organism>
<dbReference type="Proteomes" id="UP001347796">
    <property type="component" value="Unassembled WGS sequence"/>
</dbReference>
<comment type="caution">
    <text evidence="2">The sequence shown here is derived from an EMBL/GenBank/DDBJ whole genome shotgun (WGS) entry which is preliminary data.</text>
</comment>
<feature type="signal peptide" evidence="1">
    <location>
        <begin position="1"/>
        <end position="20"/>
    </location>
</feature>
<name>A0AAN8P8B9_PATCE</name>
<feature type="chain" id="PRO_5042998331" evidence="1">
    <location>
        <begin position="21"/>
        <end position="188"/>
    </location>
</feature>
<gene>
    <name evidence="2" type="ORF">SNE40_018562</name>
</gene>
<protein>
    <submittedName>
        <fullName evidence="2">Uncharacterized protein</fullName>
    </submittedName>
</protein>
<sequence>MKNLFSILPILLVLFSLIEGNSIEDEIDALRQQVMTEINGIKYALKRVSNDRLELTRNMQFACNSKQFYHKMKHNMRNLMGRFANISLTRNIKDQSRQNEVAEGKATTLNGGKLEVANYIDAAVQVRSLHSLLDDIETEMWKQRFNRQIAERKVHKLKKKMDSSKMQLILGRLATVGMDNNAGIIIPA</sequence>
<evidence type="ECO:0000256" key="1">
    <source>
        <dbReference type="SAM" id="SignalP"/>
    </source>
</evidence>
<keyword evidence="1" id="KW-0732">Signal</keyword>
<reference evidence="2 3" key="1">
    <citation type="submission" date="2024-01" db="EMBL/GenBank/DDBJ databases">
        <title>The genome of the rayed Mediterranean limpet Patella caerulea (Linnaeus, 1758).</title>
        <authorList>
            <person name="Anh-Thu Weber A."/>
            <person name="Halstead-Nussloch G."/>
        </authorList>
    </citation>
    <scope>NUCLEOTIDE SEQUENCE [LARGE SCALE GENOMIC DNA]</scope>
    <source>
        <strain evidence="2">AATW-2023a</strain>
        <tissue evidence="2">Whole specimen</tissue>
    </source>
</reference>
<dbReference type="AlphaFoldDB" id="A0AAN8P8B9"/>
<keyword evidence="3" id="KW-1185">Reference proteome</keyword>
<evidence type="ECO:0000313" key="2">
    <source>
        <dbReference type="EMBL" id="KAK6170083.1"/>
    </source>
</evidence>
<proteinExistence type="predicted"/>
<evidence type="ECO:0000313" key="3">
    <source>
        <dbReference type="Proteomes" id="UP001347796"/>
    </source>
</evidence>